<gene>
    <name evidence="2" type="ORF">A45J_2060</name>
</gene>
<reference evidence="2" key="1">
    <citation type="submission" date="2019-10" db="EMBL/GenBank/DDBJ databases">
        <title>Metagenomic sequencing of thiosulfate-disproportionating enrichment culture.</title>
        <authorList>
            <person name="Umezawa K."/>
            <person name="Kojima H."/>
            <person name="Fukui M."/>
        </authorList>
    </citation>
    <scope>NUCLEOTIDE SEQUENCE</scope>
    <source>
        <strain evidence="2">45J</strain>
    </source>
</reference>
<dbReference type="Pfam" id="PF09957">
    <property type="entry name" value="VapB_antitoxin"/>
    <property type="match status" value="1"/>
</dbReference>
<evidence type="ECO:0000256" key="1">
    <source>
        <dbReference type="SAM" id="Coils"/>
    </source>
</evidence>
<evidence type="ECO:0000313" key="2">
    <source>
        <dbReference type="EMBL" id="GER94299.1"/>
    </source>
</evidence>
<protein>
    <recommendedName>
        <fullName evidence="3">DUF2191 domain-containing protein</fullName>
    </recommendedName>
</protein>
<comment type="caution">
    <text evidence="2">The sequence shown here is derived from an EMBL/GenBank/DDBJ whole genome shotgun (WGS) entry which is preliminary data.</text>
</comment>
<name>A0A5J4L837_9ZZZZ</name>
<accession>A0A5J4L837</accession>
<evidence type="ECO:0008006" key="3">
    <source>
        <dbReference type="Google" id="ProtNLM"/>
    </source>
</evidence>
<dbReference type="EMBL" id="BLAB01000001">
    <property type="protein sequence ID" value="GER94299.1"/>
    <property type="molecule type" value="Genomic_DNA"/>
</dbReference>
<organism evidence="2">
    <name type="scientific">hot springs metagenome</name>
    <dbReference type="NCBI Taxonomy" id="433727"/>
    <lineage>
        <taxon>unclassified sequences</taxon>
        <taxon>metagenomes</taxon>
        <taxon>ecological metagenomes</taxon>
    </lineage>
</organism>
<dbReference type="AlphaFoldDB" id="A0A5J4L837"/>
<dbReference type="InterPro" id="IPR019239">
    <property type="entry name" value="VapB_antitoxin"/>
</dbReference>
<proteinExistence type="predicted"/>
<keyword evidence="1" id="KW-0175">Coiled coil</keyword>
<feature type="coiled-coil region" evidence="1">
    <location>
        <begin position="46"/>
        <end position="73"/>
    </location>
</feature>
<sequence length="78" mass="9386">MRVTLNIPDDLMLEVQKFSDKKSKTKAIITAMEEYIREQKMKKLLSLKKKIKIDDVTEELENLELKEMEDNDKRWRNS</sequence>